<dbReference type="EMBL" id="JACAZI010000004">
    <property type="protein sequence ID" value="KAF7363131.1"/>
    <property type="molecule type" value="Genomic_DNA"/>
</dbReference>
<dbReference type="Proteomes" id="UP000620124">
    <property type="component" value="Unassembled WGS sequence"/>
</dbReference>
<dbReference type="OrthoDB" id="45007at2759"/>
<dbReference type="InterPro" id="IPR008963">
    <property type="entry name" value="Purple_acid_Pase-like_N"/>
</dbReference>
<evidence type="ECO:0000313" key="1">
    <source>
        <dbReference type="EMBL" id="KAF7363131.1"/>
    </source>
</evidence>
<sequence>MFSPSSHTRRIADHRIIPTTETSGLSGAVPPLVSTSQSPLFCDEDPLWIACLVTTPVQQRLAFNGPVSMRIEWSTFQQREQPTVYFGQFPARYFSLCQLAEQHNPYTTCRYKIVSTNSTIGSFKTARAAGDRTLFAMAGGASH</sequence>
<proteinExistence type="predicted"/>
<name>A0A8H7D8Z0_9AGAR</name>
<dbReference type="GO" id="GO:0046872">
    <property type="term" value="F:metal ion binding"/>
    <property type="evidence" value="ECO:0007669"/>
    <property type="project" value="InterPro"/>
</dbReference>
<keyword evidence="2" id="KW-1185">Reference proteome</keyword>
<dbReference type="GO" id="GO:0003993">
    <property type="term" value="F:acid phosphatase activity"/>
    <property type="evidence" value="ECO:0007669"/>
    <property type="project" value="InterPro"/>
</dbReference>
<organism evidence="1 2">
    <name type="scientific">Mycena venus</name>
    <dbReference type="NCBI Taxonomy" id="2733690"/>
    <lineage>
        <taxon>Eukaryota</taxon>
        <taxon>Fungi</taxon>
        <taxon>Dikarya</taxon>
        <taxon>Basidiomycota</taxon>
        <taxon>Agaricomycotina</taxon>
        <taxon>Agaricomycetes</taxon>
        <taxon>Agaricomycetidae</taxon>
        <taxon>Agaricales</taxon>
        <taxon>Marasmiineae</taxon>
        <taxon>Mycenaceae</taxon>
        <taxon>Mycena</taxon>
    </lineage>
</organism>
<gene>
    <name evidence="1" type="ORF">MVEN_00665600</name>
</gene>
<reference evidence="1" key="1">
    <citation type="submission" date="2020-05" db="EMBL/GenBank/DDBJ databases">
        <title>Mycena genomes resolve the evolution of fungal bioluminescence.</title>
        <authorList>
            <person name="Tsai I.J."/>
        </authorList>
    </citation>
    <scope>NUCLEOTIDE SEQUENCE</scope>
    <source>
        <strain evidence="1">CCC161011</strain>
    </source>
</reference>
<accession>A0A8H7D8Z0</accession>
<comment type="caution">
    <text evidence="1">The sequence shown here is derived from an EMBL/GenBank/DDBJ whole genome shotgun (WGS) entry which is preliminary data.</text>
</comment>
<protein>
    <submittedName>
        <fullName evidence="1">Acid phosphatase</fullName>
    </submittedName>
</protein>
<dbReference type="AlphaFoldDB" id="A0A8H7D8Z0"/>
<evidence type="ECO:0000313" key="2">
    <source>
        <dbReference type="Proteomes" id="UP000620124"/>
    </source>
</evidence>
<dbReference type="SUPFAM" id="SSF49363">
    <property type="entry name" value="Purple acid phosphatase, N-terminal domain"/>
    <property type="match status" value="1"/>
</dbReference>